<dbReference type="Gene3D" id="1.10.287.70">
    <property type="match status" value="1"/>
</dbReference>
<reference evidence="6" key="1">
    <citation type="submission" date="2021-01" db="EMBL/GenBank/DDBJ databases">
        <title>Fulvivirga kasyanovii gen. nov., sp nov., a novel member of the phylum Bacteroidetes isolated from seawater in a mussel farm.</title>
        <authorList>
            <person name="Zhao L.-H."/>
            <person name="Wang Z.-J."/>
        </authorList>
    </citation>
    <scope>NUCLEOTIDE SEQUENCE</scope>
    <source>
        <strain evidence="6">2943</strain>
    </source>
</reference>
<protein>
    <submittedName>
        <fullName evidence="6">NAD-binding protein</fullName>
    </submittedName>
</protein>
<keyword evidence="2" id="KW-0472">Membrane</keyword>
<dbReference type="SUPFAM" id="SSF116726">
    <property type="entry name" value="TrkA C-terminal domain-like"/>
    <property type="match status" value="1"/>
</dbReference>
<keyword evidence="2" id="KW-0812">Transmembrane</keyword>
<feature type="domain" description="Potassium channel" evidence="5">
    <location>
        <begin position="32"/>
        <end position="88"/>
    </location>
</feature>
<evidence type="ECO:0000259" key="5">
    <source>
        <dbReference type="Pfam" id="PF07885"/>
    </source>
</evidence>
<sequence length="341" mass="38048">MKKWKYYILASLAYIGVICLIGVVEKQSPDANIKSISDAFWYAIVTLTTVGYGDFYPVTPIGKVVGLIVIIGSIGVLGYVIGEITSKFNQYMEKKKYGFWGTDFDGHYIIIGWNSFGRQVAEQIFNSGHKVAFVVNSKADVDLIKDVFPGDNCFCLFADYYNMEAYDKVNIKKSKGVYVNFEEDTKTLVFVLNLKKAYPNSNIVVTCINPELKDTFVNAGIRYVISQSEVASRLVASYIFEPFVASYTEDLITTSISGFDSDIQQYRILKDNKLAGAEYMDAFHELKEKFNAVAIGMVSHGKIIKNPSKGQMISAGDYLILISDGNTKPKLETIFGVKEGE</sequence>
<keyword evidence="7" id="KW-1185">Reference proteome</keyword>
<dbReference type="EMBL" id="JAESIY010000013">
    <property type="protein sequence ID" value="MBL3658459.1"/>
    <property type="molecule type" value="Genomic_DNA"/>
</dbReference>
<dbReference type="PANTHER" id="PTHR43833:SF9">
    <property type="entry name" value="POTASSIUM CHANNEL PROTEIN YUGO-RELATED"/>
    <property type="match status" value="1"/>
</dbReference>
<evidence type="ECO:0000313" key="6">
    <source>
        <dbReference type="EMBL" id="MBL3658459.1"/>
    </source>
</evidence>
<dbReference type="InterPro" id="IPR036721">
    <property type="entry name" value="RCK_C_sf"/>
</dbReference>
<dbReference type="Proteomes" id="UP000659388">
    <property type="component" value="Unassembled WGS sequence"/>
</dbReference>
<dbReference type="Gene3D" id="3.40.50.720">
    <property type="entry name" value="NAD(P)-binding Rossmann-like Domain"/>
    <property type="match status" value="1"/>
</dbReference>
<dbReference type="SUPFAM" id="SSF81324">
    <property type="entry name" value="Voltage-gated potassium channels"/>
    <property type="match status" value="1"/>
</dbReference>
<accession>A0A937FCW0</accession>
<dbReference type="InterPro" id="IPR036291">
    <property type="entry name" value="NAD(P)-bd_dom_sf"/>
</dbReference>
<dbReference type="GO" id="GO:0006813">
    <property type="term" value="P:potassium ion transport"/>
    <property type="evidence" value="ECO:0007669"/>
    <property type="project" value="InterPro"/>
</dbReference>
<evidence type="ECO:0000313" key="7">
    <source>
        <dbReference type="Proteomes" id="UP000659388"/>
    </source>
</evidence>
<comment type="subcellular location">
    <subcellularLocation>
        <location evidence="1">Cell membrane</location>
        <topology evidence="1">Multi-pass membrane protein</topology>
    </subcellularLocation>
</comment>
<dbReference type="InterPro" id="IPR003148">
    <property type="entry name" value="RCK_N"/>
</dbReference>
<dbReference type="Pfam" id="PF02254">
    <property type="entry name" value="TrkA_N"/>
    <property type="match status" value="1"/>
</dbReference>
<evidence type="ECO:0000256" key="2">
    <source>
        <dbReference type="SAM" id="Phobius"/>
    </source>
</evidence>
<evidence type="ECO:0000259" key="4">
    <source>
        <dbReference type="Pfam" id="PF06241"/>
    </source>
</evidence>
<comment type="caution">
    <text evidence="6">The sequence shown here is derived from an EMBL/GenBank/DDBJ whole genome shotgun (WGS) entry which is preliminary data.</text>
</comment>
<evidence type="ECO:0000259" key="3">
    <source>
        <dbReference type="Pfam" id="PF02254"/>
    </source>
</evidence>
<name>A0A937FCW0_9BACT</name>
<feature type="transmembrane region" description="Helical" evidence="2">
    <location>
        <begin position="6"/>
        <end position="24"/>
    </location>
</feature>
<dbReference type="Pfam" id="PF06241">
    <property type="entry name" value="Castor_Poll_mid"/>
    <property type="match status" value="1"/>
</dbReference>
<dbReference type="GO" id="GO:0005886">
    <property type="term" value="C:plasma membrane"/>
    <property type="evidence" value="ECO:0007669"/>
    <property type="project" value="UniProtKB-SubCell"/>
</dbReference>
<keyword evidence="2" id="KW-1133">Transmembrane helix</keyword>
<organism evidence="6 7">
    <name type="scientific">Fulvivirga sediminis</name>
    <dbReference type="NCBI Taxonomy" id="2803949"/>
    <lineage>
        <taxon>Bacteria</taxon>
        <taxon>Pseudomonadati</taxon>
        <taxon>Bacteroidota</taxon>
        <taxon>Cytophagia</taxon>
        <taxon>Cytophagales</taxon>
        <taxon>Fulvivirgaceae</taxon>
        <taxon>Fulvivirga</taxon>
    </lineage>
</organism>
<gene>
    <name evidence="6" type="ORF">JL102_20065</name>
</gene>
<dbReference type="SUPFAM" id="SSF51735">
    <property type="entry name" value="NAD(P)-binding Rossmann-fold domains"/>
    <property type="match status" value="1"/>
</dbReference>
<dbReference type="Pfam" id="PF07885">
    <property type="entry name" value="Ion_trans_2"/>
    <property type="match status" value="1"/>
</dbReference>
<evidence type="ECO:0000256" key="1">
    <source>
        <dbReference type="ARBA" id="ARBA00004651"/>
    </source>
</evidence>
<feature type="domain" description="CASTOR/POLLUX/SYM8 ion channel conserved" evidence="4">
    <location>
        <begin position="265"/>
        <end position="329"/>
    </location>
</feature>
<dbReference type="InterPro" id="IPR050721">
    <property type="entry name" value="Trk_Ktr_HKT_K-transport"/>
</dbReference>
<dbReference type="PRINTS" id="PR00169">
    <property type="entry name" value="KCHANNEL"/>
</dbReference>
<feature type="transmembrane region" description="Helical" evidence="2">
    <location>
        <begin position="36"/>
        <end position="55"/>
    </location>
</feature>
<proteinExistence type="predicted"/>
<feature type="transmembrane region" description="Helical" evidence="2">
    <location>
        <begin position="61"/>
        <end position="82"/>
    </location>
</feature>
<dbReference type="InterPro" id="IPR010420">
    <property type="entry name" value="CASTOR/POLLUX/SYM8_dom"/>
</dbReference>
<dbReference type="AlphaFoldDB" id="A0A937FCW0"/>
<dbReference type="InterPro" id="IPR013099">
    <property type="entry name" value="K_chnl_dom"/>
</dbReference>
<dbReference type="RefSeq" id="WP_202246255.1">
    <property type="nucleotide sequence ID" value="NZ_JAESIY010000013.1"/>
</dbReference>
<dbReference type="PANTHER" id="PTHR43833">
    <property type="entry name" value="POTASSIUM CHANNEL PROTEIN 2-RELATED-RELATED"/>
    <property type="match status" value="1"/>
</dbReference>
<feature type="domain" description="RCK N-terminal" evidence="3">
    <location>
        <begin position="108"/>
        <end position="226"/>
    </location>
</feature>